<dbReference type="InterPro" id="IPR015927">
    <property type="entry name" value="Peptidase_S24_S26A/B/C"/>
</dbReference>
<protein>
    <submittedName>
        <fullName evidence="3">Uncharacterized protein</fullName>
    </submittedName>
</protein>
<proteinExistence type="predicted"/>
<evidence type="ECO:0000313" key="4">
    <source>
        <dbReference type="Proteomes" id="UP000494245"/>
    </source>
</evidence>
<dbReference type="SUPFAM" id="SSF51306">
    <property type="entry name" value="LexA/Signal peptidase"/>
    <property type="match status" value="1"/>
</dbReference>
<feature type="domain" description="Peptidase S24/S26A/S26B/S26C" evidence="1">
    <location>
        <begin position="106"/>
        <end position="202"/>
    </location>
</feature>
<evidence type="ECO:0000313" key="3">
    <source>
        <dbReference type="EMBL" id="GFK94982.1"/>
    </source>
</evidence>
<dbReference type="Pfam" id="PF07022">
    <property type="entry name" value="Phage_CI_repr"/>
    <property type="match status" value="1"/>
</dbReference>
<dbReference type="InterPro" id="IPR036286">
    <property type="entry name" value="LexA/Signal_pep-like_sf"/>
</dbReference>
<reference evidence="3 4" key="2">
    <citation type="submission" date="2020-05" db="EMBL/GenBank/DDBJ databases">
        <title>Draft genome sequence of Desulfovibrio sp. strainFSS-1.</title>
        <authorList>
            <person name="Shimoshige H."/>
            <person name="Kobayashi H."/>
            <person name="Maekawa T."/>
        </authorList>
    </citation>
    <scope>NUCLEOTIDE SEQUENCE [LARGE SCALE GENOMIC DNA]</scope>
    <source>
        <strain evidence="3 4">SIID29052-01</strain>
    </source>
</reference>
<gene>
    <name evidence="3" type="ORF">NNJEOMEG_02830</name>
</gene>
<dbReference type="GO" id="GO:0045892">
    <property type="term" value="P:negative regulation of DNA-templated transcription"/>
    <property type="evidence" value="ECO:0007669"/>
    <property type="project" value="InterPro"/>
</dbReference>
<dbReference type="Gene3D" id="2.10.109.10">
    <property type="entry name" value="Umud Fragment, subunit A"/>
    <property type="match status" value="1"/>
</dbReference>
<comment type="caution">
    <text evidence="3">The sequence shown here is derived from an EMBL/GenBank/DDBJ whole genome shotgun (WGS) entry which is preliminary data.</text>
</comment>
<dbReference type="RefSeq" id="WP_173085584.1">
    <property type="nucleotide sequence ID" value="NZ_BLTE01000013.1"/>
</dbReference>
<dbReference type="CDD" id="cd06462">
    <property type="entry name" value="Peptidase_S24_S26"/>
    <property type="match status" value="1"/>
</dbReference>
<dbReference type="Pfam" id="PF00717">
    <property type="entry name" value="Peptidase_S24"/>
    <property type="match status" value="1"/>
</dbReference>
<sequence>MPLCSHRADTGQKSRKGSKSEFDLGFDRIREALGFKSQVRLAEVLGICQSSISDASRRGVIPGEWALKLYQKHRLNPLWVYDGLPPVFLGQAALGAADTAFAGSASFLLNYPDRSLVYFQMRDASMAPVIPKDSFVGVDTRVRGATPEGLYGVDLPLEGRTVRAVRFAPDQQGVMLHAEDDRVPPQRLSLQEAQVRLVGRVVWVMFST</sequence>
<evidence type="ECO:0000259" key="2">
    <source>
        <dbReference type="Pfam" id="PF07022"/>
    </source>
</evidence>
<accession>A0A6V8LR61</accession>
<dbReference type="InterPro" id="IPR010744">
    <property type="entry name" value="Phage_CI_N"/>
</dbReference>
<dbReference type="InterPro" id="IPR010982">
    <property type="entry name" value="Lambda_DNA-bd_dom_sf"/>
</dbReference>
<dbReference type="Gene3D" id="1.10.260.40">
    <property type="entry name" value="lambda repressor-like DNA-binding domains"/>
    <property type="match status" value="1"/>
</dbReference>
<reference evidence="3 4" key="1">
    <citation type="submission" date="2020-04" db="EMBL/GenBank/DDBJ databases">
        <authorList>
            <consortium name="Desulfovibrio sp. FSS-1 genome sequencing consortium"/>
            <person name="Shimoshige H."/>
            <person name="Kobayashi H."/>
            <person name="Maekawa T."/>
        </authorList>
    </citation>
    <scope>NUCLEOTIDE SEQUENCE [LARGE SCALE GENOMIC DNA]</scope>
    <source>
        <strain evidence="3 4">SIID29052-01</strain>
    </source>
</reference>
<dbReference type="Proteomes" id="UP000494245">
    <property type="component" value="Unassembled WGS sequence"/>
</dbReference>
<name>A0A6V8LR61_9BACT</name>
<dbReference type="EMBL" id="BLTE01000013">
    <property type="protein sequence ID" value="GFK94982.1"/>
    <property type="molecule type" value="Genomic_DNA"/>
</dbReference>
<feature type="domain" description="Bacteriophage CI repressor N-terminal" evidence="2">
    <location>
        <begin position="27"/>
        <end position="75"/>
    </location>
</feature>
<organism evidence="3 4">
    <name type="scientific">Fundidesulfovibrio magnetotacticus</name>
    <dbReference type="NCBI Taxonomy" id="2730080"/>
    <lineage>
        <taxon>Bacteria</taxon>
        <taxon>Pseudomonadati</taxon>
        <taxon>Thermodesulfobacteriota</taxon>
        <taxon>Desulfovibrionia</taxon>
        <taxon>Desulfovibrionales</taxon>
        <taxon>Desulfovibrionaceae</taxon>
        <taxon>Fundidesulfovibrio</taxon>
    </lineage>
</organism>
<dbReference type="GO" id="GO:0003677">
    <property type="term" value="F:DNA binding"/>
    <property type="evidence" value="ECO:0007669"/>
    <property type="project" value="InterPro"/>
</dbReference>
<evidence type="ECO:0000259" key="1">
    <source>
        <dbReference type="Pfam" id="PF00717"/>
    </source>
</evidence>
<dbReference type="AlphaFoldDB" id="A0A6V8LR61"/>
<keyword evidence="4" id="KW-1185">Reference proteome</keyword>